<dbReference type="GO" id="GO:0008955">
    <property type="term" value="F:peptidoglycan glycosyltransferase activity"/>
    <property type="evidence" value="ECO:0007669"/>
    <property type="project" value="UniProtKB-EC"/>
</dbReference>
<dbReference type="GO" id="GO:0008658">
    <property type="term" value="F:penicillin binding"/>
    <property type="evidence" value="ECO:0007669"/>
    <property type="project" value="InterPro"/>
</dbReference>
<dbReference type="InterPro" id="IPR012338">
    <property type="entry name" value="Beta-lactam/transpept-like"/>
</dbReference>
<dbReference type="GO" id="GO:0071555">
    <property type="term" value="P:cell wall organization"/>
    <property type="evidence" value="ECO:0007669"/>
    <property type="project" value="UniProtKB-KW"/>
</dbReference>
<dbReference type="SUPFAM" id="SSF53955">
    <property type="entry name" value="Lysozyme-like"/>
    <property type="match status" value="1"/>
</dbReference>
<keyword evidence="9" id="KW-0378">Hydrolase</keyword>
<organism evidence="21 22">
    <name type="scientific">Bacillus mesophilus</name>
    <dbReference type="NCBI Taxonomy" id="1808955"/>
    <lineage>
        <taxon>Bacteria</taxon>
        <taxon>Bacillati</taxon>
        <taxon>Bacillota</taxon>
        <taxon>Bacilli</taxon>
        <taxon>Bacillales</taxon>
        <taxon>Bacillaceae</taxon>
        <taxon>Bacillus</taxon>
    </lineage>
</organism>
<comment type="catalytic activity">
    <reaction evidence="16">
        <text>Preferential cleavage: (Ac)2-L-Lys-D-Ala-|-D-Ala. Also transpeptidation of peptidyl-alanyl moieties that are N-acyl substituents of D-alanine.</text>
        <dbReference type="EC" id="3.4.16.4"/>
    </reaction>
</comment>
<comment type="catalytic activity">
    <reaction evidence="17">
        <text>[GlcNAc-(1-&gt;4)-Mur2Ac(oyl-L-Ala-gamma-D-Glu-L-Lys-D-Ala-D-Ala)](n)-di-trans,octa-cis-undecaprenyl diphosphate + beta-D-GlcNAc-(1-&gt;4)-Mur2Ac(oyl-L-Ala-gamma-D-Glu-L-Lys-D-Ala-D-Ala)-di-trans,octa-cis-undecaprenyl diphosphate = [GlcNAc-(1-&gt;4)-Mur2Ac(oyl-L-Ala-gamma-D-Glu-L-Lys-D-Ala-D-Ala)](n+1)-di-trans,octa-cis-undecaprenyl diphosphate + di-trans,octa-cis-undecaprenyl diphosphate + H(+)</text>
        <dbReference type="Rhea" id="RHEA:23708"/>
        <dbReference type="Rhea" id="RHEA-COMP:9602"/>
        <dbReference type="Rhea" id="RHEA-COMP:9603"/>
        <dbReference type="ChEBI" id="CHEBI:15378"/>
        <dbReference type="ChEBI" id="CHEBI:58405"/>
        <dbReference type="ChEBI" id="CHEBI:60033"/>
        <dbReference type="ChEBI" id="CHEBI:78435"/>
        <dbReference type="EC" id="2.4.99.28"/>
    </reaction>
</comment>
<keyword evidence="15" id="KW-0961">Cell wall biogenesis/degradation</keyword>
<keyword evidence="6" id="KW-0328">Glycosyltransferase</keyword>
<proteinExistence type="inferred from homology"/>
<evidence type="ECO:0000256" key="4">
    <source>
        <dbReference type="ARBA" id="ARBA00022645"/>
    </source>
</evidence>
<sequence length="692" mass="77666">MEKIKYYITVVYQSIRRFWREKRLNKILLLLFLLFILFTMAFFTFMAATANIESLKSGLNQATVIYDKDDEVASEIVTNRTKGVLYEELPEHVQHAVIAIEDQRFYEHNGFDIRGMTRAFFKNLVAGRITGGGSTITQQLTKNALLSPQKTYRRKIEELFLAVEIEKNYKKEEILEMYVNQVYFGSGAWGINQASMKYFNKPIQDVSISEAAMLAGLLQAPSARNPYKNYDQALERRNVVLKKMQEQGYISKEAYNKGIKEEITLEDGGGSAIKRQYPYYTDAVIDEAILRYGLTQEEILTRGYRIYTEMDQSIQASLENVYEQNSLFPKGKQGTLVQSGAVLIDPASGGVRGLIGGRGDYVFRGFNRATHMKAQPGSTLKPIAVYSPALEAGYGTTSMLVDEPITFGEYQPQNASREFKGEMPMYEALQISQNVPAVWLLDQIGLQKGLDSVKRFGIPIEKEDEYLGISLGGMHKGVSPLQLAEAYSVFPNKGMKQDSHLITKIVGPTGNIIAEHKPASVRVISKVVANEITSMLLYVVESGTGKGTQLEGVELAGKTGSTQLPYSDIKGTKDQWFAGYTPNLVGVVWLGYDITDREHYLPNSTGENVVPIFRAIMEQAVKHTEPQEFDVASVNDRLAGNDKIEHEKYKEAVKESVEKIKEKITEEAPGWKEKIDATLIKIVDQVVDLIQE</sequence>
<dbReference type="PANTHER" id="PTHR32282">
    <property type="entry name" value="BINDING PROTEIN TRANSPEPTIDASE, PUTATIVE-RELATED"/>
    <property type="match status" value="1"/>
</dbReference>
<evidence type="ECO:0000256" key="6">
    <source>
        <dbReference type="ARBA" id="ARBA00022676"/>
    </source>
</evidence>
<keyword evidence="10" id="KW-0133">Cell shape</keyword>
<evidence type="ECO:0000256" key="14">
    <source>
        <dbReference type="ARBA" id="ARBA00023268"/>
    </source>
</evidence>
<evidence type="ECO:0000256" key="12">
    <source>
        <dbReference type="ARBA" id="ARBA00022989"/>
    </source>
</evidence>
<comment type="caution">
    <text evidence="21">The sequence shown here is derived from an EMBL/GenBank/DDBJ whole genome shotgun (WGS) entry which is preliminary data.</text>
</comment>
<dbReference type="PANTHER" id="PTHR32282:SF32">
    <property type="entry name" value="PENICILLIN-BINDING PROTEIN 2A"/>
    <property type="match status" value="1"/>
</dbReference>
<dbReference type="SUPFAM" id="SSF56601">
    <property type="entry name" value="beta-lactamase/transpeptidase-like"/>
    <property type="match status" value="1"/>
</dbReference>
<evidence type="ECO:0000256" key="15">
    <source>
        <dbReference type="ARBA" id="ARBA00023316"/>
    </source>
</evidence>
<dbReference type="FunFam" id="1.10.3810.10:FF:000001">
    <property type="entry name" value="Penicillin-binding protein 1A"/>
    <property type="match status" value="1"/>
</dbReference>
<dbReference type="Gene3D" id="1.10.3810.10">
    <property type="entry name" value="Biosynthetic peptidoglycan transglycosylase-like"/>
    <property type="match status" value="1"/>
</dbReference>
<evidence type="ECO:0000256" key="8">
    <source>
        <dbReference type="ARBA" id="ARBA00022692"/>
    </source>
</evidence>
<accession>A0A6M0QDM9</accession>
<feature type="domain" description="Penicillin-binding protein transpeptidase" evidence="19">
    <location>
        <begin position="340"/>
        <end position="618"/>
    </location>
</feature>
<dbReference type="RefSeq" id="WP_163180705.1">
    <property type="nucleotide sequence ID" value="NZ_JAAIWM010000006.1"/>
</dbReference>
<dbReference type="InterPro" id="IPR023346">
    <property type="entry name" value="Lysozyme-like_dom_sf"/>
</dbReference>
<gene>
    <name evidence="21" type="ORF">G4D63_15960</name>
</gene>
<dbReference type="Pfam" id="PF00912">
    <property type="entry name" value="Transgly"/>
    <property type="match status" value="1"/>
</dbReference>
<evidence type="ECO:0000256" key="18">
    <source>
        <dbReference type="SAM" id="Phobius"/>
    </source>
</evidence>
<keyword evidence="8 18" id="KW-0812">Transmembrane</keyword>
<evidence type="ECO:0000256" key="2">
    <source>
        <dbReference type="ARBA" id="ARBA00007739"/>
    </source>
</evidence>
<evidence type="ECO:0000256" key="3">
    <source>
        <dbReference type="ARBA" id="ARBA00022475"/>
    </source>
</evidence>
<comment type="similarity">
    <text evidence="1">In the C-terminal section; belongs to the transpeptidase family.</text>
</comment>
<evidence type="ECO:0000256" key="13">
    <source>
        <dbReference type="ARBA" id="ARBA00023136"/>
    </source>
</evidence>
<dbReference type="GO" id="GO:0006508">
    <property type="term" value="P:proteolysis"/>
    <property type="evidence" value="ECO:0007669"/>
    <property type="project" value="UniProtKB-KW"/>
</dbReference>
<evidence type="ECO:0000256" key="9">
    <source>
        <dbReference type="ARBA" id="ARBA00022801"/>
    </source>
</evidence>
<evidence type="ECO:0000259" key="19">
    <source>
        <dbReference type="Pfam" id="PF00905"/>
    </source>
</evidence>
<keyword evidence="14" id="KW-0511">Multifunctional enzyme</keyword>
<evidence type="ECO:0000256" key="16">
    <source>
        <dbReference type="ARBA" id="ARBA00034000"/>
    </source>
</evidence>
<dbReference type="InterPro" id="IPR001264">
    <property type="entry name" value="Glyco_trans_51"/>
</dbReference>
<evidence type="ECO:0000256" key="1">
    <source>
        <dbReference type="ARBA" id="ARBA00007090"/>
    </source>
</evidence>
<keyword evidence="4" id="KW-0121">Carboxypeptidase</keyword>
<keyword evidence="22" id="KW-1185">Reference proteome</keyword>
<keyword evidence="7" id="KW-0808">Transferase</keyword>
<feature type="transmembrane region" description="Helical" evidence="18">
    <location>
        <begin position="27"/>
        <end position="48"/>
    </location>
</feature>
<protein>
    <submittedName>
        <fullName evidence="21">PBP1A family penicillin-binding protein</fullName>
    </submittedName>
</protein>
<keyword evidence="13 18" id="KW-0472">Membrane</keyword>
<feature type="domain" description="Glycosyl transferase family 51" evidence="20">
    <location>
        <begin position="74"/>
        <end position="245"/>
    </location>
</feature>
<evidence type="ECO:0000256" key="11">
    <source>
        <dbReference type="ARBA" id="ARBA00022984"/>
    </source>
</evidence>
<dbReference type="InterPro" id="IPR001460">
    <property type="entry name" value="PCN-bd_Tpept"/>
</dbReference>
<dbReference type="GO" id="GO:0030288">
    <property type="term" value="C:outer membrane-bounded periplasmic space"/>
    <property type="evidence" value="ECO:0007669"/>
    <property type="project" value="TreeGrafter"/>
</dbReference>
<reference evidence="21 22" key="1">
    <citation type="submission" date="2020-02" db="EMBL/GenBank/DDBJ databases">
        <title>Bacillus aquiflavi sp. nov., isolated from yellow water of strong flavor Chinese baijiu in Yibin region of China.</title>
        <authorList>
            <person name="Xie J."/>
        </authorList>
    </citation>
    <scope>NUCLEOTIDE SEQUENCE [LARGE SCALE GENOMIC DNA]</scope>
    <source>
        <strain evidence="21 22">SA4</strain>
    </source>
</reference>
<dbReference type="NCBIfam" id="TIGR02074">
    <property type="entry name" value="PBP_1a_fam"/>
    <property type="match status" value="1"/>
</dbReference>
<dbReference type="GO" id="GO:0009252">
    <property type="term" value="P:peptidoglycan biosynthetic process"/>
    <property type="evidence" value="ECO:0007669"/>
    <property type="project" value="UniProtKB-KW"/>
</dbReference>
<dbReference type="GO" id="GO:0008360">
    <property type="term" value="P:regulation of cell shape"/>
    <property type="evidence" value="ECO:0007669"/>
    <property type="project" value="UniProtKB-KW"/>
</dbReference>
<evidence type="ECO:0000256" key="7">
    <source>
        <dbReference type="ARBA" id="ARBA00022679"/>
    </source>
</evidence>
<evidence type="ECO:0000256" key="5">
    <source>
        <dbReference type="ARBA" id="ARBA00022670"/>
    </source>
</evidence>
<dbReference type="AlphaFoldDB" id="A0A6M0QDM9"/>
<dbReference type="Pfam" id="PF00905">
    <property type="entry name" value="Transpeptidase"/>
    <property type="match status" value="1"/>
</dbReference>
<evidence type="ECO:0000313" key="22">
    <source>
        <dbReference type="Proteomes" id="UP000481043"/>
    </source>
</evidence>
<comment type="similarity">
    <text evidence="2">In the N-terminal section; belongs to the glycosyltransferase 51 family.</text>
</comment>
<dbReference type="Proteomes" id="UP000481043">
    <property type="component" value="Unassembled WGS sequence"/>
</dbReference>
<keyword evidence="3" id="KW-1003">Cell membrane</keyword>
<dbReference type="InterPro" id="IPR050396">
    <property type="entry name" value="Glycosyltr_51/Transpeptidase"/>
</dbReference>
<evidence type="ECO:0000256" key="17">
    <source>
        <dbReference type="ARBA" id="ARBA00049902"/>
    </source>
</evidence>
<keyword evidence="5" id="KW-0645">Protease</keyword>
<dbReference type="GO" id="GO:0009002">
    <property type="term" value="F:serine-type D-Ala-D-Ala carboxypeptidase activity"/>
    <property type="evidence" value="ECO:0007669"/>
    <property type="project" value="UniProtKB-EC"/>
</dbReference>
<name>A0A6M0QDM9_9BACI</name>
<dbReference type="InterPro" id="IPR036950">
    <property type="entry name" value="PBP_transglycosylase"/>
</dbReference>
<evidence type="ECO:0000256" key="10">
    <source>
        <dbReference type="ARBA" id="ARBA00022960"/>
    </source>
</evidence>
<keyword evidence="11" id="KW-0573">Peptidoglycan synthesis</keyword>
<keyword evidence="12 18" id="KW-1133">Transmembrane helix</keyword>
<evidence type="ECO:0000259" key="20">
    <source>
        <dbReference type="Pfam" id="PF00912"/>
    </source>
</evidence>
<dbReference type="EMBL" id="JAAIWM010000006">
    <property type="protein sequence ID" value="NEY73228.1"/>
    <property type="molecule type" value="Genomic_DNA"/>
</dbReference>
<evidence type="ECO:0000313" key="21">
    <source>
        <dbReference type="EMBL" id="NEY73228.1"/>
    </source>
</evidence>
<dbReference type="Gene3D" id="3.40.710.10">
    <property type="entry name" value="DD-peptidase/beta-lactamase superfamily"/>
    <property type="match status" value="1"/>
</dbReference>